<dbReference type="AlphaFoldDB" id="A0AAU9F8E6"/>
<reference evidence="2 3" key="1">
    <citation type="submission" date="2024-02" db="EMBL/GenBank/DDBJ databases">
        <title>A chromosome-level genome assembly of Drosophila madeirensis, a fruit fly species endemic to Madeira island.</title>
        <authorList>
            <person name="Tomihara K."/>
            <person name="Llopart A."/>
            <person name="Yamamoto D."/>
        </authorList>
    </citation>
    <scope>NUCLEOTIDE SEQUENCE [LARGE SCALE GENOMIC DNA]</scope>
    <source>
        <strain evidence="2 3">RF1</strain>
    </source>
</reference>
<feature type="compositionally biased region" description="Polar residues" evidence="1">
    <location>
        <begin position="22"/>
        <end position="40"/>
    </location>
</feature>
<evidence type="ECO:0000313" key="3">
    <source>
        <dbReference type="Proteomes" id="UP001500889"/>
    </source>
</evidence>
<name>A0AAU9F8E6_DROMD</name>
<feature type="compositionally biased region" description="Polar residues" evidence="1">
    <location>
        <begin position="1"/>
        <end position="13"/>
    </location>
</feature>
<proteinExistence type="predicted"/>
<protein>
    <submittedName>
        <fullName evidence="2">Uncharacterized protein</fullName>
    </submittedName>
</protein>
<dbReference type="Proteomes" id="UP001500889">
    <property type="component" value="Chromosome O"/>
</dbReference>
<evidence type="ECO:0000313" key="2">
    <source>
        <dbReference type="EMBL" id="BFF91732.1"/>
    </source>
</evidence>
<organism evidence="2 3">
    <name type="scientific">Drosophila madeirensis</name>
    <name type="common">Fruit fly</name>
    <dbReference type="NCBI Taxonomy" id="30013"/>
    <lineage>
        <taxon>Eukaryota</taxon>
        <taxon>Metazoa</taxon>
        <taxon>Ecdysozoa</taxon>
        <taxon>Arthropoda</taxon>
        <taxon>Hexapoda</taxon>
        <taxon>Insecta</taxon>
        <taxon>Pterygota</taxon>
        <taxon>Neoptera</taxon>
        <taxon>Endopterygota</taxon>
        <taxon>Diptera</taxon>
        <taxon>Brachycera</taxon>
        <taxon>Muscomorpha</taxon>
        <taxon>Ephydroidea</taxon>
        <taxon>Drosophilidae</taxon>
        <taxon>Drosophila</taxon>
        <taxon>Sophophora</taxon>
    </lineage>
</organism>
<keyword evidence="3" id="KW-1185">Reference proteome</keyword>
<gene>
    <name evidence="2" type="ORF">DMAD_09950</name>
</gene>
<evidence type="ECO:0000256" key="1">
    <source>
        <dbReference type="SAM" id="MobiDB-lite"/>
    </source>
</evidence>
<dbReference type="EMBL" id="AP029263">
    <property type="protein sequence ID" value="BFF91732.1"/>
    <property type="molecule type" value="Genomic_DNA"/>
</dbReference>
<sequence>MTGLESQQTSSGATIEEDTVTLPLNSSEATPDVQSHSQSDQESDPGLVIARTFSFPGEPFFFVEVLTFDESYRCTGSCTLRFDDADPRLKDRSHEALQRLQISTEDIWSRSTNCGVLGQIDRAFQ</sequence>
<accession>A0AAU9F8E6</accession>
<feature type="region of interest" description="Disordered" evidence="1">
    <location>
        <begin position="1"/>
        <end position="45"/>
    </location>
</feature>